<dbReference type="KEGG" id="smon:AWR27_07590"/>
<dbReference type="EMBL" id="CP014263">
    <property type="protein sequence ID" value="AQG79198.1"/>
    <property type="molecule type" value="Genomic_DNA"/>
</dbReference>
<dbReference type="InterPro" id="IPR016032">
    <property type="entry name" value="Sig_transdc_resp-reg_C-effctor"/>
</dbReference>
<dbReference type="InterPro" id="IPR035965">
    <property type="entry name" value="PAS-like_dom_sf"/>
</dbReference>
<evidence type="ECO:0000256" key="1">
    <source>
        <dbReference type="ARBA" id="ARBA00023015"/>
    </source>
</evidence>
<dbReference type="PRINTS" id="PR00038">
    <property type="entry name" value="HTHLUXR"/>
</dbReference>
<protein>
    <recommendedName>
        <fullName evidence="4">HTH luxR-type domain-containing protein</fullName>
    </recommendedName>
</protein>
<keyword evidence="3" id="KW-0804">Transcription</keyword>
<dbReference type="InterPro" id="IPR036388">
    <property type="entry name" value="WH-like_DNA-bd_sf"/>
</dbReference>
<sequence>MNEQNSIQEIVFRYMSQFVFDEAELDESLIARHAQSLQVLADVTNSGVQIFDHCHKKIVFFSSNFGKTLGYDPASYEGQNYHFFEAKIHPDEKRQLALRGVSVLKLFGAFSKTEKLAHKAIYEYRMLNSENNYVRLVEQYQVLEVDARGQIWLMFSLVDISPNQEPDSGVKCQILNFNTGHFIPVEIEQKPQLELTRRELEILKLVKQGYLSKEISDKLAISVHTVNTHRYRFLEKLGANNSFEAVAFAAKYGLLD</sequence>
<keyword evidence="6" id="KW-1185">Reference proteome</keyword>
<dbReference type="PANTHER" id="PTHR44688">
    <property type="entry name" value="DNA-BINDING TRANSCRIPTIONAL ACTIVATOR DEVR_DOSR"/>
    <property type="match status" value="1"/>
</dbReference>
<dbReference type="OrthoDB" id="1727128at2"/>
<name>A0A1P9WV28_9BACT</name>
<proteinExistence type="predicted"/>
<dbReference type="STRING" id="1178516.AWR27_07590"/>
<evidence type="ECO:0000256" key="3">
    <source>
        <dbReference type="ARBA" id="ARBA00023163"/>
    </source>
</evidence>
<organism evidence="5 6">
    <name type="scientific">Spirosoma montaniterrae</name>
    <dbReference type="NCBI Taxonomy" id="1178516"/>
    <lineage>
        <taxon>Bacteria</taxon>
        <taxon>Pseudomonadati</taxon>
        <taxon>Bacteroidota</taxon>
        <taxon>Cytophagia</taxon>
        <taxon>Cytophagales</taxon>
        <taxon>Cytophagaceae</taxon>
        <taxon>Spirosoma</taxon>
    </lineage>
</organism>
<dbReference type="SUPFAM" id="SSF55785">
    <property type="entry name" value="PYP-like sensor domain (PAS domain)"/>
    <property type="match status" value="1"/>
</dbReference>
<gene>
    <name evidence="5" type="ORF">AWR27_07590</name>
</gene>
<dbReference type="RefSeq" id="WP_077130639.1">
    <property type="nucleotide sequence ID" value="NZ_CP014263.1"/>
</dbReference>
<keyword evidence="1" id="KW-0805">Transcription regulation</keyword>
<feature type="domain" description="HTH luxR-type" evidence="4">
    <location>
        <begin position="188"/>
        <end position="253"/>
    </location>
</feature>
<evidence type="ECO:0000313" key="5">
    <source>
        <dbReference type="EMBL" id="AQG79198.1"/>
    </source>
</evidence>
<dbReference type="PANTHER" id="PTHR44688:SF16">
    <property type="entry name" value="DNA-BINDING TRANSCRIPTIONAL ACTIVATOR DEVR_DOSR"/>
    <property type="match status" value="1"/>
</dbReference>
<dbReference type="GO" id="GO:0006355">
    <property type="term" value="P:regulation of DNA-templated transcription"/>
    <property type="evidence" value="ECO:0007669"/>
    <property type="project" value="InterPro"/>
</dbReference>
<evidence type="ECO:0000259" key="4">
    <source>
        <dbReference type="PROSITE" id="PS50043"/>
    </source>
</evidence>
<dbReference type="SMART" id="SM00421">
    <property type="entry name" value="HTH_LUXR"/>
    <property type="match status" value="1"/>
</dbReference>
<dbReference type="PROSITE" id="PS50043">
    <property type="entry name" value="HTH_LUXR_2"/>
    <property type="match status" value="1"/>
</dbReference>
<keyword evidence="2" id="KW-0238">DNA-binding</keyword>
<accession>A0A1P9WV28</accession>
<reference evidence="5 6" key="1">
    <citation type="submission" date="2016-01" db="EMBL/GenBank/DDBJ databases">
        <authorList>
            <person name="Oliw E.H."/>
        </authorList>
    </citation>
    <scope>NUCLEOTIDE SEQUENCE [LARGE SCALE GENOMIC DNA]</scope>
    <source>
        <strain evidence="5 6">DY10</strain>
    </source>
</reference>
<dbReference type="AlphaFoldDB" id="A0A1P9WV28"/>
<dbReference type="SUPFAM" id="SSF46894">
    <property type="entry name" value="C-terminal effector domain of the bipartite response regulators"/>
    <property type="match status" value="1"/>
</dbReference>
<evidence type="ECO:0000313" key="6">
    <source>
        <dbReference type="Proteomes" id="UP000187941"/>
    </source>
</evidence>
<evidence type="ECO:0000256" key="2">
    <source>
        <dbReference type="ARBA" id="ARBA00023125"/>
    </source>
</evidence>
<dbReference type="Proteomes" id="UP000187941">
    <property type="component" value="Chromosome"/>
</dbReference>
<dbReference type="Pfam" id="PF00196">
    <property type="entry name" value="GerE"/>
    <property type="match status" value="1"/>
</dbReference>
<dbReference type="CDD" id="cd06170">
    <property type="entry name" value="LuxR_C_like"/>
    <property type="match status" value="1"/>
</dbReference>
<dbReference type="Gene3D" id="3.30.450.20">
    <property type="entry name" value="PAS domain"/>
    <property type="match status" value="1"/>
</dbReference>
<dbReference type="InterPro" id="IPR000792">
    <property type="entry name" value="Tscrpt_reg_LuxR_C"/>
</dbReference>
<dbReference type="Gene3D" id="1.10.10.10">
    <property type="entry name" value="Winged helix-like DNA-binding domain superfamily/Winged helix DNA-binding domain"/>
    <property type="match status" value="1"/>
</dbReference>
<dbReference type="GO" id="GO:0003677">
    <property type="term" value="F:DNA binding"/>
    <property type="evidence" value="ECO:0007669"/>
    <property type="project" value="UniProtKB-KW"/>
</dbReference>